<protein>
    <submittedName>
        <fullName evidence="2">DUF2860 domain-containing protein</fullName>
    </submittedName>
</protein>
<dbReference type="AlphaFoldDB" id="A0A249WA16"/>
<evidence type="ECO:0000313" key="2">
    <source>
        <dbReference type="EMBL" id="ASZ53615.1"/>
    </source>
</evidence>
<dbReference type="EMBL" id="LHQV01000031">
    <property type="protein sequence ID" value="OQJ95628.1"/>
    <property type="molecule type" value="Genomic_DNA"/>
</dbReference>
<evidence type="ECO:0000313" key="4">
    <source>
        <dbReference type="Proteomes" id="UP000191946"/>
    </source>
</evidence>
<keyword evidence="1" id="KW-0732">Signal</keyword>
<keyword evidence="4" id="KW-1185">Reference proteome</keyword>
<evidence type="ECO:0000256" key="1">
    <source>
        <dbReference type="SAM" id="SignalP"/>
    </source>
</evidence>
<name>A0A249WA16_VIBPH</name>
<dbReference type="Proteomes" id="UP000191946">
    <property type="component" value="Unassembled WGS sequence"/>
</dbReference>
<reference evidence="2" key="2">
    <citation type="submission" date="2017-09" db="EMBL/GenBank/DDBJ databases">
        <authorList>
            <person name="Ehlers B."/>
            <person name="Leendertz F.H."/>
        </authorList>
    </citation>
    <scope>NUCLEOTIDE SEQUENCE</scope>
    <source>
        <strain evidence="2">MAVP-26</strain>
    </source>
</reference>
<reference evidence="3 4" key="1">
    <citation type="submission" date="2015-08" db="EMBL/GenBank/DDBJ databases">
        <title>Draft Genome Sequences of Vibrio parahaemolyticus Strains.</title>
        <authorList>
            <person name="Gonzalez-Escalona N."/>
            <person name="DePaola A."/>
        </authorList>
    </citation>
    <scope>NUCLEOTIDE SEQUENCE [LARGE SCALE GENOMIC DNA]</scope>
    <source>
        <strain evidence="3 4">CFSAN001621</strain>
    </source>
</reference>
<dbReference type="InterPro" id="IPR016896">
    <property type="entry name" value="DUF2860"/>
</dbReference>
<dbReference type="RefSeq" id="WP_005497436.1">
    <property type="nucleotide sequence ID" value="NZ_CP023248.2"/>
</dbReference>
<evidence type="ECO:0000313" key="3">
    <source>
        <dbReference type="EMBL" id="OQJ95628.1"/>
    </source>
</evidence>
<feature type="chain" id="PRO_5044570520" evidence="1">
    <location>
        <begin position="20"/>
        <end position="318"/>
    </location>
</feature>
<dbReference type="Pfam" id="PF11059">
    <property type="entry name" value="DUF2860"/>
    <property type="match status" value="1"/>
</dbReference>
<gene>
    <name evidence="3" type="ORF">AKG60_26410</name>
    <name evidence="2" type="ORF">YA91_25115</name>
</gene>
<proteinExistence type="predicted"/>
<accession>A0A249WA16</accession>
<dbReference type="SUPFAM" id="SSF56935">
    <property type="entry name" value="Porins"/>
    <property type="match status" value="1"/>
</dbReference>
<feature type="signal peptide" evidence="1">
    <location>
        <begin position="1"/>
        <end position="19"/>
    </location>
</feature>
<dbReference type="PIRSF" id="PIRSF028696">
    <property type="entry name" value="UCP028696"/>
    <property type="match status" value="1"/>
</dbReference>
<dbReference type="EMBL" id="CP023248">
    <property type="protein sequence ID" value="ASZ53615.1"/>
    <property type="molecule type" value="Genomic_DNA"/>
</dbReference>
<sequence>MKPRLTLLPLAFVVSAAQAQLAETAGFSGEISINAGVISSESNFNTDNSKTIDSLNQSAESDTTVIAAPLGSVAYTFGHQLNHQVYAGTTRSDVAVGTLAFQLGYQYELPSGTVLDVSYLPTVLKGETWRNPYQVGTARKTTDEGGNAYRFQIKGLVDRNFTLDLAYADKDVEQDEVTDRSLARDANIYYVKGEYRISLDQTSLLQPAFTYINQDADGKAESYDSYAFDVSWFKFINRHRLALTAGYALKDYQSASQTFAKTRNDDTLSLFAAYEYQNVFDWQNWSFISFAGYSQTDSNITFYDENEYLLSLGFNYSF</sequence>
<organism evidence="2">
    <name type="scientific">Vibrio parahaemolyticus</name>
    <dbReference type="NCBI Taxonomy" id="670"/>
    <lineage>
        <taxon>Bacteria</taxon>
        <taxon>Pseudomonadati</taxon>
        <taxon>Pseudomonadota</taxon>
        <taxon>Gammaproteobacteria</taxon>
        <taxon>Vibrionales</taxon>
        <taxon>Vibrionaceae</taxon>
        <taxon>Vibrio</taxon>
    </lineage>
</organism>